<name>A0AAN1X889_9PROT</name>
<organism evidence="1 2">
    <name type="scientific">Sideroxyarcus emersonii</name>
    <dbReference type="NCBI Taxonomy" id="2764705"/>
    <lineage>
        <taxon>Bacteria</taxon>
        <taxon>Pseudomonadati</taxon>
        <taxon>Pseudomonadota</taxon>
        <taxon>Betaproteobacteria</taxon>
        <taxon>Nitrosomonadales</taxon>
        <taxon>Gallionellaceae</taxon>
        <taxon>Sideroxyarcus</taxon>
    </lineage>
</organism>
<gene>
    <name evidence="1" type="ORF">MIZ01_0286</name>
</gene>
<dbReference type="Proteomes" id="UP001320326">
    <property type="component" value="Chromosome"/>
</dbReference>
<proteinExistence type="predicted"/>
<dbReference type="RefSeq" id="WP_237247700.1">
    <property type="nucleotide sequence ID" value="NZ_AP023423.1"/>
</dbReference>
<keyword evidence="2" id="KW-1185">Reference proteome</keyword>
<sequence>MSAAIVLDKSFLQGAKRLRIHELAASHRLVVSDALFYELLTASEPDRSRCFAKFPPIDNPVDLVNHIGTLMRIEIDTHQPAGKPSSHRESLRFQFNSRLQNTNYELPVEVQQMVDEQTNDLRLHVDQFVGRAATANSFFPNLLVGNQAERTKARDDAERAIAEPGSLINLYSNLEPPPGERPLPPSSLVTEDWALYRWLQVQFLFGLDLYVRYQGNIPSKFSSAIYEKLEHDVLDAEVLMLGCLEGAFATRENKLKRWWRLLCPNGTLYE</sequence>
<dbReference type="EMBL" id="AP023423">
    <property type="protein sequence ID" value="BCK86524.1"/>
    <property type="molecule type" value="Genomic_DNA"/>
</dbReference>
<protein>
    <submittedName>
        <fullName evidence="1">Uncharacterized protein</fullName>
    </submittedName>
</protein>
<evidence type="ECO:0000313" key="2">
    <source>
        <dbReference type="Proteomes" id="UP001320326"/>
    </source>
</evidence>
<evidence type="ECO:0000313" key="1">
    <source>
        <dbReference type="EMBL" id="BCK86524.1"/>
    </source>
</evidence>
<reference evidence="1 2" key="1">
    <citation type="journal article" date="2022" name="Int. J. Syst. Evol. Microbiol.">
        <title>&lt;i&gt;Sideroxyarcus emersonii&lt;/i&gt; gen. nov. sp. nov., a neutrophilic, microaerobic iron- and thiosulfate-oxidizing bacterium isolated from iron-rich wetland sediment.</title>
        <authorList>
            <person name="Kato S."/>
            <person name="Itoh T."/>
            <person name="Iino T."/>
            <person name="Ohkuma M."/>
        </authorList>
    </citation>
    <scope>NUCLEOTIDE SEQUENCE [LARGE SCALE GENOMIC DNA]</scope>
    <source>
        <strain evidence="1 2">MIZ01</strain>
    </source>
</reference>
<accession>A0AAN1X889</accession>
<dbReference type="KEGG" id="seme:MIZ01_0286"/>
<dbReference type="AlphaFoldDB" id="A0AAN1X889"/>